<name>A0A3D8SEJ0_9HELO</name>
<comment type="caution">
    <text evidence="5">The sequence shown here is derived from an EMBL/GenBank/DDBJ whole genome shotgun (WGS) entry which is preliminary data.</text>
</comment>
<evidence type="ECO:0000256" key="3">
    <source>
        <dbReference type="SAM" id="MobiDB-lite"/>
    </source>
</evidence>
<feature type="compositionally biased region" description="Polar residues" evidence="3">
    <location>
        <begin position="314"/>
        <end position="335"/>
    </location>
</feature>
<dbReference type="Proteomes" id="UP000256645">
    <property type="component" value="Unassembled WGS sequence"/>
</dbReference>
<dbReference type="InterPro" id="IPR000330">
    <property type="entry name" value="SNF2_N"/>
</dbReference>
<feature type="compositionally biased region" description="Polar residues" evidence="3">
    <location>
        <begin position="391"/>
        <end position="400"/>
    </location>
</feature>
<gene>
    <name evidence="5" type="ORF">BP6252_02201</name>
</gene>
<evidence type="ECO:0000256" key="1">
    <source>
        <dbReference type="ARBA" id="ARBA00022741"/>
    </source>
</evidence>
<evidence type="ECO:0000259" key="4">
    <source>
        <dbReference type="PROSITE" id="PS51194"/>
    </source>
</evidence>
<keyword evidence="6" id="KW-1185">Reference proteome</keyword>
<dbReference type="STRING" id="1849047.A0A3D8SEJ0"/>
<dbReference type="EMBL" id="PDLM01000002">
    <property type="protein sequence ID" value="RDW84611.1"/>
    <property type="molecule type" value="Genomic_DNA"/>
</dbReference>
<dbReference type="InterPro" id="IPR027417">
    <property type="entry name" value="P-loop_NTPase"/>
</dbReference>
<dbReference type="PANTHER" id="PTHR10799">
    <property type="entry name" value="SNF2/RAD54 HELICASE FAMILY"/>
    <property type="match status" value="1"/>
</dbReference>
<evidence type="ECO:0000313" key="5">
    <source>
        <dbReference type="EMBL" id="RDW84611.1"/>
    </source>
</evidence>
<feature type="compositionally biased region" description="Basic and acidic residues" evidence="3">
    <location>
        <begin position="340"/>
        <end position="349"/>
    </location>
</feature>
<evidence type="ECO:0000256" key="2">
    <source>
        <dbReference type="ARBA" id="ARBA00022840"/>
    </source>
</evidence>
<evidence type="ECO:0000313" key="6">
    <source>
        <dbReference type="Proteomes" id="UP000256645"/>
    </source>
</evidence>
<dbReference type="InterPro" id="IPR014001">
    <property type="entry name" value="Helicase_ATP-bd"/>
</dbReference>
<feature type="compositionally biased region" description="Acidic residues" evidence="3">
    <location>
        <begin position="412"/>
        <end position="424"/>
    </location>
</feature>
<dbReference type="SUPFAM" id="SSF52540">
    <property type="entry name" value="P-loop containing nucleoside triphosphate hydrolases"/>
    <property type="match status" value="2"/>
</dbReference>
<reference evidence="5 6" key="1">
    <citation type="journal article" date="2018" name="IMA Fungus">
        <title>IMA Genome-F 9: Draft genome sequence of Annulohypoxylon stygium, Aspergillus mulundensis, Berkeleyomyces basicola (syn. Thielaviopsis basicola), Ceratocystis smalleyi, two Cercospora beticola strains, Coleophoma cylindrospora, Fusarium fracticaudum, Phialophora cf. hyalina, and Morchella septimelata.</title>
        <authorList>
            <person name="Wingfield B.D."/>
            <person name="Bills G.F."/>
            <person name="Dong Y."/>
            <person name="Huang W."/>
            <person name="Nel W.J."/>
            <person name="Swalarsk-Parry B.S."/>
            <person name="Vaghefi N."/>
            <person name="Wilken P.M."/>
            <person name="An Z."/>
            <person name="de Beer Z.W."/>
            <person name="De Vos L."/>
            <person name="Chen L."/>
            <person name="Duong T.A."/>
            <person name="Gao Y."/>
            <person name="Hammerbacher A."/>
            <person name="Kikkert J.R."/>
            <person name="Li Y."/>
            <person name="Li H."/>
            <person name="Li K."/>
            <person name="Li Q."/>
            <person name="Liu X."/>
            <person name="Ma X."/>
            <person name="Naidoo K."/>
            <person name="Pethybridge S.J."/>
            <person name="Sun J."/>
            <person name="Steenkamp E.T."/>
            <person name="van der Nest M.A."/>
            <person name="van Wyk S."/>
            <person name="Wingfield M.J."/>
            <person name="Xiong C."/>
            <person name="Yue Q."/>
            <person name="Zhang X."/>
        </authorList>
    </citation>
    <scope>NUCLEOTIDE SEQUENCE [LARGE SCALE GENOMIC DNA]</scope>
    <source>
        <strain evidence="5 6">BP6252</strain>
    </source>
</reference>
<dbReference type="OrthoDB" id="3561363at2759"/>
<keyword evidence="2" id="KW-0067">ATP-binding</keyword>
<dbReference type="InterPro" id="IPR001650">
    <property type="entry name" value="Helicase_C-like"/>
</dbReference>
<dbReference type="GO" id="GO:0005524">
    <property type="term" value="F:ATP binding"/>
    <property type="evidence" value="ECO:0007669"/>
    <property type="project" value="InterPro"/>
</dbReference>
<dbReference type="Pfam" id="PF00271">
    <property type="entry name" value="Helicase_C"/>
    <property type="match status" value="1"/>
</dbReference>
<dbReference type="SMART" id="SM00487">
    <property type="entry name" value="DEXDc"/>
    <property type="match status" value="1"/>
</dbReference>
<accession>A0A3D8SEJ0</accession>
<keyword evidence="1" id="KW-0547">Nucleotide-binding</keyword>
<feature type="domain" description="Helicase C-terminal" evidence="4">
    <location>
        <begin position="1051"/>
        <end position="1203"/>
    </location>
</feature>
<feature type="region of interest" description="Disordered" evidence="3">
    <location>
        <begin position="306"/>
        <end position="424"/>
    </location>
</feature>
<proteinExistence type="predicted"/>
<dbReference type="PROSITE" id="PS51194">
    <property type="entry name" value="HELICASE_CTER"/>
    <property type="match status" value="1"/>
</dbReference>
<sequence length="1280" mass="145629">MWQVSERGYAHGRGVEVNEELELEKEQQLPQIWESISQHARQRACKATRGYEATRGYARLRMRLDARLPQLQDFLNSNFQQLARGPFEPLPFLVADRSASNTSAGRSATNTSAGDLQRTYILFTKPFTTNKSNFNMADPAGSGHTEDTPSIEKLISSYPKDITEMRRKGIKQDLYKDQVRLAKCLGLRTANDLGTFLDGPHFAPIFERLWKSHIQPRLDNNQGHGPKITQIQSRLRAAERDGEQKYTDFDLDVTDWDEHDHYALCLFRLVEKNSKHRGGIFYGKPLSTNDMEVRIWQCILRASHSRRRGRRNPKATSSTSGGNLVQANNTNSLSDSALFGKRDLGEEKVTPAPKRKSGDRIPNVLGTAGGRLWGRDVTDTEDVQLGDGESSHQGDVSQGTGLDAAERTPSPDQEELEPDEDGEKPDEMVAMKAGANPNDPWDITTRWGKYISAMAAINSYHDVLNLQRLKRGYTHDPNRDAREQMELRKESDREVAEIVFKNRYIFEPTSDLASTLHQKLEKLLDNKEYQPIDYDGAIQRLHLGSRDAPRFEHMELTITLKPWQVCGIDRALEIHDRGHVRFCVFNDATGLGKSYQLFGSLLALNIRAEDQEKQFQDDYNDYIAARDRREQEEADIENDPGALFIPEELTVVPDEPVNTTDRASPSLYLCPPELIQQSYHEAKKFCPKFNVLAYIGDSREPFSDNMRKVQGKLTQNHYLFDGQPNRRWTIIISSYQTMNTRHGTAELKKYRLNVLNWTAPAANHVHNIRRQDREWPGDLYHRFTYVFCDEAQYFKNDMIGIQTLFEWMDFRMMFGASATILPNAVRDVAGYIKVAEVKRRTTEARPHLEKNANPYKLSLDHAAAAMQFDLEMCKKFIVAATNAEEAGKALSVIYPQFVIRRTYASSNPMNPGKIIGEDMPKLHTRRILCKFTLDEQAEYDVISAQPLAKLIIVRDGKIIYNPRNHRKLVLFSTWTGFQYIERYLKATKDNIATWKRSPCILWDMIKIMRDRMAIAGVAEEAIPALPAQNDVPGILAIFCRGGPKIRALLAFLDEMVIKNEKKVAIWCGIPASQLLIYGITQLLRISAGCYSADVKVADRDDIVNDFTTETKKCFVFIGSFYLGSVGLNLQALANHSFEFDCPPNHGSQQQLIGRLRRIGQDEAVEHFIVEVEGSFHNRQNVRVVTKAIPACMAELSRREQEQADFDDTKEITIPIETCFLTADGELIDELDPRSRDLLPLTAAELAKYILQAARGEGTKYGVEWESDGDPDHHMILPERL</sequence>
<dbReference type="AlphaFoldDB" id="A0A3D8SEJ0"/>
<dbReference type="Pfam" id="PF00176">
    <property type="entry name" value="SNF2-rel_dom"/>
    <property type="match status" value="1"/>
</dbReference>
<organism evidence="5 6">
    <name type="scientific">Coleophoma cylindrospora</name>
    <dbReference type="NCBI Taxonomy" id="1849047"/>
    <lineage>
        <taxon>Eukaryota</taxon>
        <taxon>Fungi</taxon>
        <taxon>Dikarya</taxon>
        <taxon>Ascomycota</taxon>
        <taxon>Pezizomycotina</taxon>
        <taxon>Leotiomycetes</taxon>
        <taxon>Helotiales</taxon>
        <taxon>Dermateaceae</taxon>
        <taxon>Coleophoma</taxon>
    </lineage>
</organism>
<protein>
    <recommendedName>
        <fullName evidence="4">Helicase C-terminal domain-containing protein</fullName>
    </recommendedName>
</protein>
<dbReference type="Gene3D" id="3.40.50.300">
    <property type="entry name" value="P-loop containing nucleotide triphosphate hydrolases"/>
    <property type="match status" value="2"/>
</dbReference>